<evidence type="ECO:0000313" key="2">
    <source>
        <dbReference type="EMBL" id="GAH43642.1"/>
    </source>
</evidence>
<proteinExistence type="predicted"/>
<name>X1FF94_9ZZZZ</name>
<gene>
    <name evidence="2" type="ORF">S03H2_16843</name>
</gene>
<dbReference type="InterPro" id="IPR033412">
    <property type="entry name" value="PFOR_II"/>
</dbReference>
<comment type="caution">
    <text evidence="2">The sequence shown here is derived from an EMBL/GenBank/DDBJ whole genome shotgun (WGS) entry which is preliminary data.</text>
</comment>
<accession>X1FF94</accession>
<evidence type="ECO:0000259" key="1">
    <source>
        <dbReference type="Pfam" id="PF17147"/>
    </source>
</evidence>
<feature type="non-terminal residue" evidence="2">
    <location>
        <position position="1"/>
    </location>
</feature>
<protein>
    <recommendedName>
        <fullName evidence="1">Pyruvate:ferredoxin oxidoreductase core domain-containing protein</fullName>
    </recommendedName>
</protein>
<dbReference type="PANTHER" id="PTHR43088:SF1">
    <property type="entry name" value="SUBUNIT OF PYRUVATE:FLAVODOXIN OXIDOREDUCTASE"/>
    <property type="match status" value="1"/>
</dbReference>
<feature type="domain" description="Pyruvate:ferredoxin oxidoreductase core" evidence="1">
    <location>
        <begin position="84"/>
        <end position="187"/>
    </location>
</feature>
<sequence length="196" mass="21667">VMILGDGFLGQISESLTLPQASGRSFDKASWALTGAEGREPHLIMSLRLTPEEALEKVNLALQEKYRVITEREKRFETYHGDHADYLLVGFGTAARICKGAVNSLRRSGIKAGLFRPISLWPFPHEELKAASRQVKKLLVVEMNSGQMLEDIRLALYASGDAASSPSRAGIDFYGKMGGTVPQIEEIIERVVSYEK</sequence>
<dbReference type="Pfam" id="PF17147">
    <property type="entry name" value="PFOR_II"/>
    <property type="match status" value="1"/>
</dbReference>
<reference evidence="2" key="1">
    <citation type="journal article" date="2014" name="Front. Microbiol.">
        <title>High frequency of phylogenetically diverse reductive dehalogenase-homologous genes in deep subseafloor sedimentary metagenomes.</title>
        <authorList>
            <person name="Kawai M."/>
            <person name="Futagami T."/>
            <person name="Toyoda A."/>
            <person name="Takaki Y."/>
            <person name="Nishi S."/>
            <person name="Hori S."/>
            <person name="Arai W."/>
            <person name="Tsubouchi T."/>
            <person name="Morono Y."/>
            <person name="Uchiyama I."/>
            <person name="Ito T."/>
            <person name="Fujiyama A."/>
            <person name="Inagaki F."/>
            <person name="Takami H."/>
        </authorList>
    </citation>
    <scope>NUCLEOTIDE SEQUENCE</scope>
    <source>
        <strain evidence="2">Expedition CK06-06</strain>
    </source>
</reference>
<dbReference type="PANTHER" id="PTHR43088">
    <property type="entry name" value="SUBUNIT OF PYRUVATE:FLAVODOXIN OXIDOREDUCTASE-RELATED"/>
    <property type="match status" value="1"/>
</dbReference>
<organism evidence="2">
    <name type="scientific">marine sediment metagenome</name>
    <dbReference type="NCBI Taxonomy" id="412755"/>
    <lineage>
        <taxon>unclassified sequences</taxon>
        <taxon>metagenomes</taxon>
        <taxon>ecological metagenomes</taxon>
    </lineage>
</organism>
<dbReference type="InterPro" id="IPR052368">
    <property type="entry name" value="2-oxoacid_oxidoreductase"/>
</dbReference>
<dbReference type="SUPFAM" id="SSF52922">
    <property type="entry name" value="TK C-terminal domain-like"/>
    <property type="match status" value="1"/>
</dbReference>
<dbReference type="AlphaFoldDB" id="X1FF94"/>
<dbReference type="InterPro" id="IPR009014">
    <property type="entry name" value="Transketo_C/PFOR_II"/>
</dbReference>
<dbReference type="EMBL" id="BARU01008637">
    <property type="protein sequence ID" value="GAH43642.1"/>
    <property type="molecule type" value="Genomic_DNA"/>
</dbReference>
<dbReference type="Gene3D" id="3.40.50.920">
    <property type="match status" value="1"/>
</dbReference>